<dbReference type="PANTHER" id="PTHR10039">
    <property type="entry name" value="AMELOGENIN"/>
    <property type="match status" value="1"/>
</dbReference>
<dbReference type="Pfam" id="PF22939">
    <property type="entry name" value="WHD_GPIID"/>
    <property type="match status" value="1"/>
</dbReference>
<dbReference type="SMART" id="SM00355">
    <property type="entry name" value="ZnF_C2H2"/>
    <property type="match status" value="3"/>
</dbReference>
<keyword evidence="3 5" id="KW-0863">Zinc-finger</keyword>
<evidence type="ECO:0000313" key="7">
    <source>
        <dbReference type="EMBL" id="KAK1765013.1"/>
    </source>
</evidence>
<evidence type="ECO:0000256" key="4">
    <source>
        <dbReference type="ARBA" id="ARBA00022833"/>
    </source>
</evidence>
<sequence length="992" mass="116270">MDMDKLLVLTEDFGEWDLLKPQDKELFESSSYEDVQQDLNVIQSQRVIMETMMNLKRLQPFLTCMAHLEKVLYTIKFQHTAKVMGYVWGPVRFILKTTNPTERAFDNVLDVYEQLGKKIPPLYEYTRLFTALPESEGCLLFMYQDVLTFHRLAYKLFSLQFNLWQKLYQPTWKALSHTFKHLADSLERHGRFIQAHGSSFRNPQANLDEGDELVCVESGLDITQDWGGARMEFYRYRNDMDGRRHQFEEEERIRKEDEKKSVMTWISASKKTQSLHKKFQGTRICPDTGRWLFRRYSEVTDWMKEDQPPESAIWLHGSKGFGKTVLASLLIDELKELCTEKKKYAIPRKSKTYYFYCQEEDPEHRTYLDILKGILHQMVDADEDLLPLCVEKAASSGSTNLANAEIAQTLIEAFFEYNSRQYIIIDGLDECEAHEEMCQTATFFMRQVTKCDNEIKQGRLRVLFMSQPMPELAKEKAMPEDDACVELKSTDNADDIRAYVKKRIPDFSERRATSSGFNLSEGDRGQIESIICRRSEDMFLYAHLAIEYLLQQPTKEMLLDKIKEEMLPKELSQIYEKLLGSVRTGLLQLADGETHWQMAKLLLGWLVCAKRVLKWHEMQSILSYDPVNQRVDFDNKMLRQNAKKYLGSLVHVLDGDHIRIIHSTARRYIVQNEHINEQAIQCELTILCLRYLCLLSFSNGYDEYERRDKAKLGWFSFQDYACSQWHSHVATMIMACRDLFFNGHHSHEYEEKFGSALQYFIDTHRADLTTEPHPDLEQTPSELAGFSGLSFYGNLVILWNHIYTHQKGTYDVRNTVGITQLDKALQENRRTLEENFTPSSEAWLNDTIEDYYGPNLFKCKRVLCKFFYQGYDRKKDRETHDARHDRPYRCPVNCTLAPNGFSSNKDREKHIRTYHPDQSEGPSIFEPMRSRTGEPRFTCAMCGKNFTRKITLKGHERSHFGERPYACSNCGNKFARLNDCRRHEKIHSRKRA</sequence>
<gene>
    <name evidence="7" type="ORF">QBC33DRAFT_593855</name>
</gene>
<dbReference type="Gene3D" id="3.30.160.60">
    <property type="entry name" value="Classic Zinc Finger"/>
    <property type="match status" value="2"/>
</dbReference>
<dbReference type="InterPro" id="IPR036236">
    <property type="entry name" value="Znf_C2H2_sf"/>
</dbReference>
<evidence type="ECO:0000256" key="5">
    <source>
        <dbReference type="PROSITE-ProRule" id="PRU00042"/>
    </source>
</evidence>
<dbReference type="InterPro" id="IPR054471">
    <property type="entry name" value="GPIID_WHD"/>
</dbReference>
<dbReference type="InterPro" id="IPR027417">
    <property type="entry name" value="P-loop_NTPase"/>
</dbReference>
<accession>A0AAJ0FJ38</accession>
<keyword evidence="8" id="KW-1185">Reference proteome</keyword>
<dbReference type="EMBL" id="MU839017">
    <property type="protein sequence ID" value="KAK1765013.1"/>
    <property type="molecule type" value="Genomic_DNA"/>
</dbReference>
<name>A0AAJ0FJ38_9PEZI</name>
<dbReference type="Gene3D" id="3.40.50.300">
    <property type="entry name" value="P-loop containing nucleotide triphosphate hydrolases"/>
    <property type="match status" value="1"/>
</dbReference>
<keyword evidence="4" id="KW-0862">Zinc</keyword>
<evidence type="ECO:0000259" key="6">
    <source>
        <dbReference type="PROSITE" id="PS50157"/>
    </source>
</evidence>
<dbReference type="GeneID" id="85314951"/>
<dbReference type="Pfam" id="PF24883">
    <property type="entry name" value="NPHP3_N"/>
    <property type="match status" value="1"/>
</dbReference>
<comment type="caution">
    <text evidence="7">The sequence shown here is derived from an EMBL/GenBank/DDBJ whole genome shotgun (WGS) entry which is preliminary data.</text>
</comment>
<feature type="domain" description="C2H2-type" evidence="6">
    <location>
        <begin position="965"/>
        <end position="992"/>
    </location>
</feature>
<dbReference type="PANTHER" id="PTHR10039:SF14">
    <property type="entry name" value="NACHT DOMAIN-CONTAINING PROTEIN"/>
    <property type="match status" value="1"/>
</dbReference>
<dbReference type="InterPro" id="IPR056884">
    <property type="entry name" value="NPHP3-like_N"/>
</dbReference>
<dbReference type="SUPFAM" id="SSF52540">
    <property type="entry name" value="P-loop containing nucleoside triphosphate hydrolases"/>
    <property type="match status" value="1"/>
</dbReference>
<keyword evidence="1" id="KW-0479">Metal-binding</keyword>
<proteinExistence type="predicted"/>
<dbReference type="Proteomes" id="UP001244011">
    <property type="component" value="Unassembled WGS sequence"/>
</dbReference>
<organism evidence="7 8">
    <name type="scientific">Phialemonium atrogriseum</name>
    <dbReference type="NCBI Taxonomy" id="1093897"/>
    <lineage>
        <taxon>Eukaryota</taxon>
        <taxon>Fungi</taxon>
        <taxon>Dikarya</taxon>
        <taxon>Ascomycota</taxon>
        <taxon>Pezizomycotina</taxon>
        <taxon>Sordariomycetes</taxon>
        <taxon>Sordariomycetidae</taxon>
        <taxon>Cephalothecales</taxon>
        <taxon>Cephalothecaceae</taxon>
        <taxon>Phialemonium</taxon>
    </lineage>
</organism>
<dbReference type="FunFam" id="3.30.160.60:FF:000110">
    <property type="entry name" value="Zinc finger protein-like"/>
    <property type="match status" value="1"/>
</dbReference>
<dbReference type="FunFam" id="3.30.160.60:FF:000100">
    <property type="entry name" value="Zinc finger 45-like"/>
    <property type="match status" value="1"/>
</dbReference>
<protein>
    <recommendedName>
        <fullName evidence="6">C2H2-type domain-containing protein</fullName>
    </recommendedName>
</protein>
<dbReference type="RefSeq" id="XP_060281226.1">
    <property type="nucleotide sequence ID" value="XM_060431764.1"/>
</dbReference>
<evidence type="ECO:0000313" key="8">
    <source>
        <dbReference type="Proteomes" id="UP001244011"/>
    </source>
</evidence>
<dbReference type="SUPFAM" id="SSF57667">
    <property type="entry name" value="beta-beta-alpha zinc fingers"/>
    <property type="match status" value="1"/>
</dbReference>
<evidence type="ECO:0000256" key="2">
    <source>
        <dbReference type="ARBA" id="ARBA00022737"/>
    </source>
</evidence>
<keyword evidence="2" id="KW-0677">Repeat</keyword>
<feature type="domain" description="C2H2-type" evidence="6">
    <location>
        <begin position="937"/>
        <end position="964"/>
    </location>
</feature>
<dbReference type="GO" id="GO:0008270">
    <property type="term" value="F:zinc ion binding"/>
    <property type="evidence" value="ECO:0007669"/>
    <property type="project" value="UniProtKB-KW"/>
</dbReference>
<dbReference type="PROSITE" id="PS00028">
    <property type="entry name" value="ZINC_FINGER_C2H2_1"/>
    <property type="match status" value="2"/>
</dbReference>
<evidence type="ECO:0000256" key="1">
    <source>
        <dbReference type="ARBA" id="ARBA00022723"/>
    </source>
</evidence>
<evidence type="ECO:0000256" key="3">
    <source>
        <dbReference type="ARBA" id="ARBA00022771"/>
    </source>
</evidence>
<reference evidence="7" key="1">
    <citation type="submission" date="2023-06" db="EMBL/GenBank/DDBJ databases">
        <title>Genome-scale phylogeny and comparative genomics of the fungal order Sordariales.</title>
        <authorList>
            <consortium name="Lawrence Berkeley National Laboratory"/>
            <person name="Hensen N."/>
            <person name="Bonometti L."/>
            <person name="Westerberg I."/>
            <person name="Brannstrom I.O."/>
            <person name="Guillou S."/>
            <person name="Cros-Aarteil S."/>
            <person name="Calhoun S."/>
            <person name="Haridas S."/>
            <person name="Kuo A."/>
            <person name="Mondo S."/>
            <person name="Pangilinan J."/>
            <person name="Riley R."/>
            <person name="Labutti K."/>
            <person name="Andreopoulos B."/>
            <person name="Lipzen A."/>
            <person name="Chen C."/>
            <person name="Yanf M."/>
            <person name="Daum C."/>
            <person name="Ng V."/>
            <person name="Clum A."/>
            <person name="Steindorff A."/>
            <person name="Ohm R."/>
            <person name="Martin F."/>
            <person name="Silar P."/>
            <person name="Natvig D."/>
            <person name="Lalanne C."/>
            <person name="Gautier V."/>
            <person name="Ament-Velasquez S.L."/>
            <person name="Kruys A."/>
            <person name="Hutchinson M.I."/>
            <person name="Powell A.J."/>
            <person name="Barry K."/>
            <person name="Miller A.N."/>
            <person name="Grigoriev I.V."/>
            <person name="Debuchy R."/>
            <person name="Gladieux P."/>
            <person name="Thoren M.H."/>
            <person name="Johannesson H."/>
        </authorList>
    </citation>
    <scope>NUCLEOTIDE SEQUENCE</scope>
    <source>
        <strain evidence="7">8032-3</strain>
    </source>
</reference>
<dbReference type="PROSITE" id="PS50157">
    <property type="entry name" value="ZINC_FINGER_C2H2_2"/>
    <property type="match status" value="2"/>
</dbReference>
<dbReference type="AlphaFoldDB" id="A0AAJ0FJ38"/>
<dbReference type="InterPro" id="IPR013087">
    <property type="entry name" value="Znf_C2H2_type"/>
</dbReference>